<dbReference type="RefSeq" id="WP_307241277.1">
    <property type="nucleotide sequence ID" value="NZ_JAUSQZ010000001.1"/>
</dbReference>
<dbReference type="InterPro" id="IPR003344">
    <property type="entry name" value="Big_1_dom"/>
</dbReference>
<comment type="similarity">
    <text evidence="1">Belongs to the intimin/invasin family.</text>
</comment>
<evidence type="ECO:0000259" key="3">
    <source>
        <dbReference type="PROSITE" id="PS51127"/>
    </source>
</evidence>
<comment type="caution">
    <text evidence="4">The sequence shown here is derived from an EMBL/GenBank/DDBJ whole genome shotgun (WGS) entry which is preliminary data.</text>
</comment>
<dbReference type="Gene3D" id="2.60.40.10">
    <property type="entry name" value="Immunoglobulins"/>
    <property type="match status" value="1"/>
</dbReference>
<gene>
    <name evidence="4" type="ORF">J2S57_002216</name>
</gene>
<dbReference type="EMBL" id="JAUSQZ010000001">
    <property type="protein sequence ID" value="MDP9826467.1"/>
    <property type="molecule type" value="Genomic_DNA"/>
</dbReference>
<dbReference type="Proteomes" id="UP001235712">
    <property type="component" value="Unassembled WGS sequence"/>
</dbReference>
<dbReference type="InterPro" id="IPR008964">
    <property type="entry name" value="Invasin/intimin_cell_adhesion"/>
</dbReference>
<evidence type="ECO:0000256" key="1">
    <source>
        <dbReference type="ARBA" id="ARBA00010116"/>
    </source>
</evidence>
<dbReference type="PROSITE" id="PS51127">
    <property type="entry name" value="BIG1"/>
    <property type="match status" value="1"/>
</dbReference>
<sequence>MNLQSKKARIPIAALGVTALCSSGLGIFASAAQAAVSITLSPGTTSVTTANYGDAAVTQGAASSFNIPAPLSNATYATRVTSTGLTSLKVVVESFTPSGGATPADAYVYYGTRVTGGTLGLGPVPASGADNGPWSRINALGATEADRTTASLPLTSGANADNIFFTAQQPGTYKMHFLDSGAQAGTDDDNTSPTITLTVKDATTQSAGNTDDVAPTVTTNKASVGVGDPITATADLSAWTLTDSRGTSDGAGVLGSQLNKLVGIGLAGAGLGAGANTPTVGTWKDGKSSRTTAVNGTNAAGTVTATATFDRDGDGTPDALPAGAVGTTATTTVASTGVTSIPKLEATAVTGAVVNGAGTVSVKAGTKAITYKATVANSGTATDIANKNVYFTVAGADAANVTTSGTTVDAANRIYSATTDASGVATITLTDNAATPSTYTVAASSNGQASGGAGNAVSLTTTYAAAAIDAVKITSSSADLTPTVGTASVTVKGKLVDQFGADYKPSGNDSLQVAVSGAATANTPVTDGTFSYTYTPTTPPTAGTPQTLTFTYGAKTVNAVINWASSAAAASITLTTPADKATGQTLQTSASPANNGLAIAGTVLDASNAGLAFKGVKLTGGEGVWFSKSATPDADSPLVESLDTVANGSGALTGAYVFFTKAGEHKVTATSGSATATSTVTVSAPVATAGWNVEMADASGDPGSTLIVSGKVTDVFGNAVQNATVTLSQEPTTIGSLAATNLTTNAAGVFSTTFVSGSNAKGDVDVTAEITNNAATLTPNAAWKTAGVTLKDGVDKVESTIAVARAELTLSSSGKLVSGPKGASAKLSGTFTPNSTVDIYAKASGELAYQWTDSVKTDDEGEWGAEVQINKSTRFIAKANGLSSPSTETQLWADVILTAKALGKGKVELFANGDPNVKGTLSFYRSIAGTDPLLKKITASDFGSGKTIVPLPKGGRSVYVVYKAPGVGAAQSKTLKITVK</sequence>
<keyword evidence="5" id="KW-1185">Reference proteome</keyword>
<reference evidence="4 5" key="1">
    <citation type="submission" date="2023-07" db="EMBL/GenBank/DDBJ databases">
        <title>Sequencing the genomes of 1000 actinobacteria strains.</title>
        <authorList>
            <person name="Klenk H.-P."/>
        </authorList>
    </citation>
    <scope>NUCLEOTIDE SEQUENCE [LARGE SCALE GENOMIC DNA]</scope>
    <source>
        <strain evidence="4 5">DSM 44388</strain>
    </source>
</reference>
<protein>
    <recommendedName>
        <fullName evidence="3">Big-1 domain-containing protein</fullName>
    </recommendedName>
</protein>
<feature type="chain" id="PRO_5046313733" description="Big-1 domain-containing protein" evidence="2">
    <location>
        <begin position="35"/>
        <end position="980"/>
    </location>
</feature>
<evidence type="ECO:0000313" key="5">
    <source>
        <dbReference type="Proteomes" id="UP001235712"/>
    </source>
</evidence>
<name>A0ABT9P1B3_9ACTN</name>
<evidence type="ECO:0000256" key="2">
    <source>
        <dbReference type="SAM" id="SignalP"/>
    </source>
</evidence>
<keyword evidence="2" id="KW-0732">Signal</keyword>
<feature type="domain" description="Big-1" evidence="3">
    <location>
        <begin position="352"/>
        <end position="460"/>
    </location>
</feature>
<evidence type="ECO:0000313" key="4">
    <source>
        <dbReference type="EMBL" id="MDP9826467.1"/>
    </source>
</evidence>
<organism evidence="4 5">
    <name type="scientific">Kineosporia succinea</name>
    <dbReference type="NCBI Taxonomy" id="84632"/>
    <lineage>
        <taxon>Bacteria</taxon>
        <taxon>Bacillati</taxon>
        <taxon>Actinomycetota</taxon>
        <taxon>Actinomycetes</taxon>
        <taxon>Kineosporiales</taxon>
        <taxon>Kineosporiaceae</taxon>
        <taxon>Kineosporia</taxon>
    </lineage>
</organism>
<accession>A0ABT9P1B3</accession>
<dbReference type="SUPFAM" id="SSF49373">
    <property type="entry name" value="Invasin/intimin cell-adhesion fragments"/>
    <property type="match status" value="1"/>
</dbReference>
<feature type="signal peptide" evidence="2">
    <location>
        <begin position="1"/>
        <end position="34"/>
    </location>
</feature>
<dbReference type="InterPro" id="IPR013783">
    <property type="entry name" value="Ig-like_fold"/>
</dbReference>
<proteinExistence type="inferred from homology"/>